<organism evidence="2 3">
    <name type="scientific">Vigna radiata var. radiata</name>
    <name type="common">Mung bean</name>
    <name type="synonym">Phaseolus aureus</name>
    <dbReference type="NCBI Taxonomy" id="3916"/>
    <lineage>
        <taxon>Eukaryota</taxon>
        <taxon>Viridiplantae</taxon>
        <taxon>Streptophyta</taxon>
        <taxon>Embryophyta</taxon>
        <taxon>Tracheophyta</taxon>
        <taxon>Spermatophyta</taxon>
        <taxon>Magnoliopsida</taxon>
        <taxon>eudicotyledons</taxon>
        <taxon>Gunneridae</taxon>
        <taxon>Pentapetalae</taxon>
        <taxon>rosids</taxon>
        <taxon>fabids</taxon>
        <taxon>Fabales</taxon>
        <taxon>Fabaceae</taxon>
        <taxon>Papilionoideae</taxon>
        <taxon>50 kb inversion clade</taxon>
        <taxon>NPAAA clade</taxon>
        <taxon>indigoferoid/millettioid clade</taxon>
        <taxon>Phaseoleae</taxon>
        <taxon>Vigna</taxon>
    </lineage>
</organism>
<keyword evidence="2" id="KW-1185">Reference proteome</keyword>
<reference evidence="2" key="1">
    <citation type="journal article" date="2014" name="Nat. Commun.">
        <title>Genome sequence of mungbean and insights into evolution within Vigna species.</title>
        <authorList>
            <person name="Kang Y.J."/>
            <person name="Kim S.K."/>
            <person name="Kim M.Y."/>
            <person name="Lestari P."/>
            <person name="Kim K.H."/>
            <person name="Ha B.K."/>
            <person name="Jun T.H."/>
            <person name="Hwang W.J."/>
            <person name="Lee T."/>
            <person name="Lee J."/>
            <person name="Shim S."/>
            <person name="Yoon M.Y."/>
            <person name="Jang Y.E."/>
            <person name="Han K.S."/>
            <person name="Taeprayoon P."/>
            <person name="Yoon N."/>
            <person name="Somta P."/>
            <person name="Tanya P."/>
            <person name="Kim K.S."/>
            <person name="Gwag J.G."/>
            <person name="Moon J.K."/>
            <person name="Lee Y.H."/>
            <person name="Park B.S."/>
            <person name="Bombarely A."/>
            <person name="Doyle J.J."/>
            <person name="Jackson S.A."/>
            <person name="Schafleitner R."/>
            <person name="Srinives P."/>
            <person name="Varshney R.K."/>
            <person name="Lee S.H."/>
        </authorList>
    </citation>
    <scope>NUCLEOTIDE SEQUENCE [LARGE SCALE GENOMIC DNA]</scope>
    <source>
        <strain evidence="2">cv. VC1973A</strain>
    </source>
</reference>
<dbReference type="AlphaFoldDB" id="A0A3Q0FID9"/>
<dbReference type="Proteomes" id="UP000087766">
    <property type="component" value="Chromosome 10"/>
</dbReference>
<dbReference type="RefSeq" id="XP_022642439.1">
    <property type="nucleotide sequence ID" value="XM_022786718.1"/>
</dbReference>
<feature type="transmembrane region" description="Helical" evidence="1">
    <location>
        <begin position="6"/>
        <end position="26"/>
    </location>
</feature>
<reference evidence="3" key="2">
    <citation type="submission" date="2025-08" db="UniProtKB">
        <authorList>
            <consortium name="RefSeq"/>
        </authorList>
    </citation>
    <scope>IDENTIFICATION</scope>
    <source>
        <tissue evidence="3">Leaf</tissue>
    </source>
</reference>
<evidence type="ECO:0000313" key="2">
    <source>
        <dbReference type="Proteomes" id="UP000087766"/>
    </source>
</evidence>
<evidence type="ECO:0000313" key="3">
    <source>
        <dbReference type="RefSeq" id="XP_022642439.1"/>
    </source>
</evidence>
<name>A0A3Q0FID9_VIGRR</name>
<keyword evidence="1" id="KW-1133">Transmembrane helix</keyword>
<keyword evidence="1" id="KW-0812">Transmembrane</keyword>
<keyword evidence="1" id="KW-0472">Membrane</keyword>
<protein>
    <submittedName>
        <fullName evidence="3">Uncharacterized protein LOC106776001 isoform X4</fullName>
    </submittedName>
</protein>
<sequence>MTLFSMSLLVYLGVLVLFIMCLQVLINSLQKLLSVSFWDILAFRKGINVIVPQPRGIICLLMSHSLNVRLFSCPSWRIVHLFNKCFLYHHVIPWLLLLPYLKPQMQMTLFLHLFSHISVRHNLKLQTLKILKTQILLHQFPNPWILHPLHPLLTQIIIGLLPFGKVPNNVHETLGHPGWRQAMIDEMQALEHNGTWDLVPLPLGNDITEIAQLKNHLFNHFQTKDLGRLKSGTIKGRCYHFTKKICS</sequence>
<gene>
    <name evidence="3" type="primary">LOC106776001</name>
</gene>
<accession>A0A3Q0FID9</accession>
<dbReference type="GeneID" id="106776001"/>
<proteinExistence type="predicted"/>
<evidence type="ECO:0000256" key="1">
    <source>
        <dbReference type="SAM" id="Phobius"/>
    </source>
</evidence>